<evidence type="ECO:0000256" key="2">
    <source>
        <dbReference type="ARBA" id="ARBA00023200"/>
    </source>
</evidence>
<dbReference type="Pfam" id="PF03864">
    <property type="entry name" value="Phage_cap_E"/>
    <property type="match status" value="1"/>
</dbReference>
<evidence type="ECO:0008006" key="5">
    <source>
        <dbReference type="Google" id="ProtNLM"/>
    </source>
</evidence>
<dbReference type="InterPro" id="IPR005564">
    <property type="entry name" value="Major_capsid_GpE"/>
</dbReference>
<gene>
    <name evidence="3" type="primary">ORF62</name>
</gene>
<name>A0A0A1IWF3_9CAUD</name>
<evidence type="ECO:0000313" key="4">
    <source>
        <dbReference type="Proteomes" id="UP000030230"/>
    </source>
</evidence>
<dbReference type="OrthoDB" id="9287at10239"/>
<dbReference type="RefSeq" id="YP_009124458.1">
    <property type="nucleotide sequence ID" value="NC_026587.1"/>
</dbReference>
<dbReference type="GO" id="GO:0019028">
    <property type="term" value="C:viral capsid"/>
    <property type="evidence" value="ECO:0007669"/>
    <property type="project" value="UniProtKB-KW"/>
</dbReference>
<reference evidence="4" key="1">
    <citation type="journal article" date="2015" name="PLoS ONE">
        <title>Investigation of a Large Collection of Pseudomonas aeruginosa Bacteriophages Collected from a Single Environmental Source in Abidjan, Cote d'Ivoire.</title>
        <authorList>
            <person name="Essoh C."/>
            <person name="Latino L."/>
            <person name="Midoux C."/>
            <person name="Blouin Y."/>
            <person name="Loukou G."/>
            <person name="Nguetta S.P."/>
            <person name="Lathro S."/>
            <person name="Cablanmian A."/>
            <person name="Kouassi A.K."/>
            <person name="Vergnaud G."/>
            <person name="Pourcel C."/>
        </authorList>
    </citation>
    <scope>NUCLEOTIDE SEQUENCE [LARGE SCALE GENOMIC DNA]</scope>
</reference>
<evidence type="ECO:0000313" key="3">
    <source>
        <dbReference type="EMBL" id="CEF89167.1"/>
    </source>
</evidence>
<dbReference type="KEGG" id="vg:23679373"/>
<keyword evidence="4" id="KW-1185">Reference proteome</keyword>
<dbReference type="Proteomes" id="UP000030230">
    <property type="component" value="Segment"/>
</dbReference>
<organism evidence="3 4">
    <name type="scientific">Pseudomonas phage vB_PaeM_PAO1_Ab03</name>
    <dbReference type="NCBI Taxonomy" id="1548901"/>
    <lineage>
        <taxon>Viruses</taxon>
        <taxon>Duplodnaviria</taxon>
        <taxon>Heunggongvirae</taxon>
        <taxon>Uroviricota</taxon>
        <taxon>Caudoviricetes</taxon>
        <taxon>Vandenendeviridae</taxon>
        <taxon>Nankokuvirus</taxon>
        <taxon>Nankokuvirus Ab03</taxon>
    </lineage>
</organism>
<dbReference type="GeneID" id="23679373"/>
<protein>
    <recommendedName>
        <fullName evidence="5">Major capsid protein</fullName>
    </recommendedName>
</protein>
<dbReference type="EMBL" id="LN610573">
    <property type="protein sequence ID" value="CEF89167.1"/>
    <property type="molecule type" value="Genomic_DNA"/>
</dbReference>
<keyword evidence="1" id="KW-0167">Capsid protein</keyword>
<sequence length="351" mass="40237">MRPIPSLQNNFEYTDLTEPMILIPNVWGLTQQLGIFGVDRTTQESVTLEEITKSFGLMEDIHRGARHQAGRDYDRQMRTFAVPHFTYDDYITPRDIQGKRAYGKQELETLDQVRMRKLERLRGTHAATMEFARMHTLVTGKPYTPNNTVGGATGYDWYQEFGKTRFEVNFELDTPTTNILEKSELVYAHMQDEAYTGGVVGDVIAICSQEFFGKLISHPTVVEAYKYYASQPQILRERLRARGFDARYREFYFGNVLYIEYRGGFQGRPGGDKRRYVPAGEAVFIPGSGTEDLFKTFFAPASKFEHVNTPGEESYAFEYVDPKGEFLEINSETNFIDVLMYPQLVVKGKAA</sequence>
<keyword evidence="1" id="KW-0946">Virion</keyword>
<keyword evidence="2" id="KW-1035">Host cytoplasm</keyword>
<proteinExistence type="predicted"/>
<evidence type="ECO:0000256" key="1">
    <source>
        <dbReference type="ARBA" id="ARBA00022561"/>
    </source>
</evidence>
<accession>A0A0A1IWF3</accession>